<accession>E1Z3P9</accession>
<evidence type="ECO:0000256" key="4">
    <source>
        <dbReference type="ARBA" id="ARBA00022790"/>
    </source>
</evidence>
<evidence type="ECO:0000256" key="1">
    <source>
        <dbReference type="ARBA" id="ARBA00006008"/>
    </source>
</evidence>
<evidence type="ECO:0000256" key="7">
    <source>
        <dbReference type="ARBA" id="ARBA00023049"/>
    </source>
</evidence>
<evidence type="ECO:0000256" key="2">
    <source>
        <dbReference type="ARBA" id="ARBA00022670"/>
    </source>
</evidence>
<keyword evidence="5" id="KW-0378">Hydrolase</keyword>
<dbReference type="OMA" id="VKMKLFQ"/>
<dbReference type="GO" id="GO:0006508">
    <property type="term" value="P:proteolysis"/>
    <property type="evidence" value="ECO:0007669"/>
    <property type="project" value="UniProtKB-KW"/>
</dbReference>
<dbReference type="MEROPS" id="M67.A01"/>
<keyword evidence="3" id="KW-0479">Metal-binding</keyword>
<dbReference type="Pfam" id="PF01398">
    <property type="entry name" value="JAB"/>
    <property type="match status" value="1"/>
</dbReference>
<evidence type="ECO:0000256" key="3">
    <source>
        <dbReference type="ARBA" id="ARBA00022723"/>
    </source>
</evidence>
<dbReference type="RefSeq" id="XP_005851620.1">
    <property type="nucleotide sequence ID" value="XM_005851558.1"/>
</dbReference>
<feature type="domain" description="MPN" evidence="8">
    <location>
        <begin position="59"/>
        <end position="196"/>
    </location>
</feature>
<dbReference type="eggNOG" id="KOG1554">
    <property type="taxonomic scope" value="Eukaryota"/>
</dbReference>
<organism evidence="10">
    <name type="scientific">Chlorella variabilis</name>
    <name type="common">Green alga</name>
    <dbReference type="NCBI Taxonomy" id="554065"/>
    <lineage>
        <taxon>Eukaryota</taxon>
        <taxon>Viridiplantae</taxon>
        <taxon>Chlorophyta</taxon>
        <taxon>core chlorophytes</taxon>
        <taxon>Trebouxiophyceae</taxon>
        <taxon>Chlorellales</taxon>
        <taxon>Chlorellaceae</taxon>
        <taxon>Chlorella clade</taxon>
        <taxon>Chlorella</taxon>
    </lineage>
</organism>
<dbReference type="STRING" id="554065.E1Z3P9"/>
<dbReference type="PANTHER" id="PTHR10410">
    <property type="entry name" value="EUKARYOTIC TRANSLATION INITIATION FACTOR 3 -RELATED"/>
    <property type="match status" value="1"/>
</dbReference>
<dbReference type="GO" id="GO:0008180">
    <property type="term" value="C:COP9 signalosome"/>
    <property type="evidence" value="ECO:0007669"/>
    <property type="project" value="UniProtKB-KW"/>
</dbReference>
<dbReference type="Gene3D" id="3.40.140.10">
    <property type="entry name" value="Cytidine Deaminase, domain 2"/>
    <property type="match status" value="1"/>
</dbReference>
<evidence type="ECO:0000256" key="5">
    <source>
        <dbReference type="ARBA" id="ARBA00022801"/>
    </source>
</evidence>
<dbReference type="Proteomes" id="UP000008141">
    <property type="component" value="Unassembled WGS sequence"/>
</dbReference>
<dbReference type="KEGG" id="cvr:CHLNCDRAFT_19207"/>
<dbReference type="AlphaFoldDB" id="E1Z3P9"/>
<dbReference type="FunCoup" id="E1Z3P9">
    <property type="interactions" value="2091"/>
</dbReference>
<dbReference type="SMART" id="SM00232">
    <property type="entry name" value="JAB_MPN"/>
    <property type="match status" value="1"/>
</dbReference>
<keyword evidence="4" id="KW-0736">Signalosome</keyword>
<dbReference type="SUPFAM" id="SSF102712">
    <property type="entry name" value="JAB1/MPN domain"/>
    <property type="match status" value="1"/>
</dbReference>
<gene>
    <name evidence="9" type="ORF">CHLNCDRAFT_19207</name>
</gene>
<dbReference type="InterPro" id="IPR037518">
    <property type="entry name" value="MPN"/>
</dbReference>
<dbReference type="InterPro" id="IPR000555">
    <property type="entry name" value="JAMM/MPN+_dom"/>
</dbReference>
<dbReference type="InterPro" id="IPR050242">
    <property type="entry name" value="JAMM_MPN+_peptidase_M67A"/>
</dbReference>
<proteinExistence type="inferred from homology"/>
<reference evidence="9 10" key="1">
    <citation type="journal article" date="2010" name="Plant Cell">
        <title>The Chlorella variabilis NC64A genome reveals adaptation to photosymbiosis, coevolution with viruses, and cryptic sex.</title>
        <authorList>
            <person name="Blanc G."/>
            <person name="Duncan G."/>
            <person name="Agarkova I."/>
            <person name="Borodovsky M."/>
            <person name="Gurnon J."/>
            <person name="Kuo A."/>
            <person name="Lindquist E."/>
            <person name="Lucas S."/>
            <person name="Pangilinan J."/>
            <person name="Polle J."/>
            <person name="Salamov A."/>
            <person name="Terry A."/>
            <person name="Yamada T."/>
            <person name="Dunigan D.D."/>
            <person name="Grigoriev I.V."/>
            <person name="Claverie J.M."/>
            <person name="Van Etten J.L."/>
        </authorList>
    </citation>
    <scope>NUCLEOTIDE SEQUENCE [LARGE SCALE GENOMIC DNA]</scope>
    <source>
        <strain evidence="9 10">NC64A</strain>
    </source>
</reference>
<dbReference type="OrthoDB" id="10266268at2759"/>
<dbReference type="InterPro" id="IPR040961">
    <property type="entry name" value="CSN5_C"/>
</dbReference>
<dbReference type="GO" id="GO:0046872">
    <property type="term" value="F:metal ion binding"/>
    <property type="evidence" value="ECO:0007669"/>
    <property type="project" value="UniProtKB-KW"/>
</dbReference>
<keyword evidence="2" id="KW-0645">Protease</keyword>
<dbReference type="GeneID" id="17358892"/>
<dbReference type="InParanoid" id="E1Z3P9"/>
<evidence type="ECO:0000313" key="9">
    <source>
        <dbReference type="EMBL" id="EFN59518.1"/>
    </source>
</evidence>
<dbReference type="FunFam" id="3.40.140.10:FF:000003">
    <property type="entry name" value="COP9 signalosome complex subunit 5"/>
    <property type="match status" value="1"/>
</dbReference>
<protein>
    <recommendedName>
        <fullName evidence="8">MPN domain-containing protein</fullName>
    </recommendedName>
</protein>
<evidence type="ECO:0000256" key="6">
    <source>
        <dbReference type="ARBA" id="ARBA00022833"/>
    </source>
</evidence>
<keyword evidence="7" id="KW-0482">Metalloprotease</keyword>
<keyword evidence="6" id="KW-0862">Zinc</keyword>
<dbReference type="CDD" id="cd08069">
    <property type="entry name" value="MPN_RPN11_CSN5"/>
    <property type="match status" value="1"/>
</dbReference>
<dbReference type="Pfam" id="PF18323">
    <property type="entry name" value="CSN5_C"/>
    <property type="match status" value="1"/>
</dbReference>
<sequence length="368" mass="40019">MSRAENAISNAQARWELENDVLAAGPSDLDSLYSFDAEEQKAIQASKPWARDPHYFKRVRISALALLKMAMHAKSGGNIEVMGVMQGKIQGNEFIVIDTFALPVEGTETRVNAQAEAYEYMVDFLETNKASGRLENIVGWYHSHPGYGCWLSGIDVGTQSTNQKYQEPFLAIVVDPHRTVAAGKVEIGAFRTFPEGYKPPEEGPGEYQTIPLDKIEDFGVHCKEYYSLDISFFKSSLDSHLLDLLWNKYWVNALSSNPLLNTRDLFAGQLADIGKKLEAVESQVSSSGRLGRFMTGPSSKKEDGKLEAVVRDTARVAAEQIKGLSTQVIKELLFNRRCGCSGQHAAGAASGAAAAAAGGGGAMPMESG</sequence>
<evidence type="ECO:0000313" key="10">
    <source>
        <dbReference type="Proteomes" id="UP000008141"/>
    </source>
</evidence>
<keyword evidence="10" id="KW-1185">Reference proteome</keyword>
<comment type="similarity">
    <text evidence="1">Belongs to the peptidase M67A family. CSN5 subfamily.</text>
</comment>
<dbReference type="EMBL" id="GL433836">
    <property type="protein sequence ID" value="EFN59518.1"/>
    <property type="molecule type" value="Genomic_DNA"/>
</dbReference>
<name>E1Z3P9_CHLVA</name>
<dbReference type="PROSITE" id="PS50249">
    <property type="entry name" value="MPN"/>
    <property type="match status" value="1"/>
</dbReference>
<dbReference type="GO" id="GO:0008237">
    <property type="term" value="F:metallopeptidase activity"/>
    <property type="evidence" value="ECO:0007669"/>
    <property type="project" value="UniProtKB-KW"/>
</dbReference>
<evidence type="ECO:0000259" key="8">
    <source>
        <dbReference type="PROSITE" id="PS50249"/>
    </source>
</evidence>